<comment type="similarity">
    <text evidence="4">Belongs to the radical SAM superfamily. KamA family.</text>
</comment>
<dbReference type="PROSITE" id="PS51918">
    <property type="entry name" value="RADICAL_SAM"/>
    <property type="match status" value="1"/>
</dbReference>
<proteinExistence type="inferred from homology"/>
<comment type="cofactor">
    <cofactor evidence="2">
        <name>pyridoxal 5'-phosphate</name>
        <dbReference type="ChEBI" id="CHEBI:597326"/>
    </cofactor>
</comment>
<keyword evidence="9" id="KW-0663">Pyridoxal phosphate</keyword>
<comment type="catalytic activity">
    <reaction evidence="1">
        <text>L-lysine = D-beta-lysine</text>
        <dbReference type="Rhea" id="RHEA:44148"/>
        <dbReference type="ChEBI" id="CHEBI:32551"/>
        <dbReference type="ChEBI" id="CHEBI:84138"/>
    </reaction>
</comment>
<dbReference type="NCBIfam" id="TIGR00238">
    <property type="entry name" value="KamA family radical SAM protein"/>
    <property type="match status" value="1"/>
</dbReference>
<evidence type="ECO:0000313" key="15">
    <source>
        <dbReference type="EMBL" id="MFC3852117.1"/>
    </source>
</evidence>
<keyword evidence="11" id="KW-0411">Iron-sulfur</keyword>
<comment type="cofactor">
    <cofactor evidence="3">
        <name>[4Fe-4S] cluster</name>
        <dbReference type="ChEBI" id="CHEBI:49883"/>
    </cofactor>
</comment>
<dbReference type="PIRSF" id="PIRSF004911">
    <property type="entry name" value="DUF160"/>
    <property type="match status" value="1"/>
</dbReference>
<dbReference type="InterPro" id="IPR013785">
    <property type="entry name" value="Aldolase_TIM"/>
</dbReference>
<evidence type="ECO:0000256" key="8">
    <source>
        <dbReference type="ARBA" id="ARBA00022723"/>
    </source>
</evidence>
<dbReference type="InterPro" id="IPR058240">
    <property type="entry name" value="rSAM_sf"/>
</dbReference>
<dbReference type="PANTHER" id="PTHR30538:SF1">
    <property type="entry name" value="L-LYSINE 2,3-AMINOMUTASE"/>
    <property type="match status" value="1"/>
</dbReference>
<evidence type="ECO:0000256" key="7">
    <source>
        <dbReference type="ARBA" id="ARBA00022691"/>
    </source>
</evidence>
<keyword evidence="8" id="KW-0479">Metal-binding</keyword>
<dbReference type="NCBIfam" id="TIGR03821">
    <property type="entry name" value="EFP_modif_epmB"/>
    <property type="match status" value="1"/>
</dbReference>
<evidence type="ECO:0000256" key="5">
    <source>
        <dbReference type="ARBA" id="ARBA00022363"/>
    </source>
</evidence>
<dbReference type="PANTHER" id="PTHR30538">
    <property type="entry name" value="LYSINE 2,3-AMINOMUTASE-RELATED"/>
    <property type="match status" value="1"/>
</dbReference>
<evidence type="ECO:0000256" key="11">
    <source>
        <dbReference type="ARBA" id="ARBA00023014"/>
    </source>
</evidence>
<keyword evidence="6" id="KW-0004">4Fe-4S</keyword>
<sequence>MIPVNSVSVQPVRTEKTAWQQQLGELITDLPSLLHACQLVSPPEALADLERVSFPVRTTRFYASLVTPGDWHDPLLRQILPWQREQHDVPGFSIDPLQERSASPLPGLIHKYRTRVLLVPTSACAIHCRYCFRRHFPYDGHRIGADERQAIVRYLHEHPDVNEVIFSGGDPLMLTDKALHHWLQDLATVPHLDTVRFHSRLPIVLPDRLTPELQNVLTATRLQPVLVLHANHGREISPALSAVIAPWQRAGITLLNQAVLLAGVNDNLLTLRALSKALFAAHILPYYLHQLDSVAGAAHFAVPDEKALLLHEGLKEQLPGYLVPRLVREIPEQPNKTWLPAEGKL</sequence>
<evidence type="ECO:0000259" key="14">
    <source>
        <dbReference type="PROSITE" id="PS51918"/>
    </source>
</evidence>
<dbReference type="SUPFAM" id="SSF102114">
    <property type="entry name" value="Radical SAM enzymes"/>
    <property type="match status" value="1"/>
</dbReference>
<evidence type="ECO:0000256" key="10">
    <source>
        <dbReference type="ARBA" id="ARBA00023004"/>
    </source>
</evidence>
<dbReference type="InterPro" id="IPR022462">
    <property type="entry name" value="EpmB"/>
</dbReference>
<evidence type="ECO:0000313" key="16">
    <source>
        <dbReference type="Proteomes" id="UP001595617"/>
    </source>
</evidence>
<keyword evidence="10" id="KW-0408">Iron</keyword>
<evidence type="ECO:0000256" key="1">
    <source>
        <dbReference type="ARBA" id="ARBA00001352"/>
    </source>
</evidence>
<evidence type="ECO:0000256" key="12">
    <source>
        <dbReference type="ARBA" id="ARBA00023235"/>
    </source>
</evidence>
<dbReference type="Gene3D" id="3.20.20.70">
    <property type="entry name" value="Aldolase class I"/>
    <property type="match status" value="1"/>
</dbReference>
<evidence type="ECO:0000256" key="9">
    <source>
        <dbReference type="ARBA" id="ARBA00022898"/>
    </source>
</evidence>
<dbReference type="RefSeq" id="WP_380693887.1">
    <property type="nucleotide sequence ID" value="NZ_JBHRYR010000002.1"/>
</dbReference>
<protein>
    <recommendedName>
        <fullName evidence="5">L-lysine 2,3-aminomutase</fullName>
    </recommendedName>
    <alternativeName>
        <fullName evidence="13">EF-P post-translational modification enzyme B</fullName>
    </alternativeName>
</protein>
<evidence type="ECO:0000256" key="4">
    <source>
        <dbReference type="ARBA" id="ARBA00008703"/>
    </source>
</evidence>
<organism evidence="15 16">
    <name type="scientific">Saccharospirillum mangrovi</name>
    <dbReference type="NCBI Taxonomy" id="2161747"/>
    <lineage>
        <taxon>Bacteria</taxon>
        <taxon>Pseudomonadati</taxon>
        <taxon>Pseudomonadota</taxon>
        <taxon>Gammaproteobacteria</taxon>
        <taxon>Oceanospirillales</taxon>
        <taxon>Saccharospirillaceae</taxon>
        <taxon>Saccharospirillum</taxon>
    </lineage>
</organism>
<evidence type="ECO:0000256" key="2">
    <source>
        <dbReference type="ARBA" id="ARBA00001933"/>
    </source>
</evidence>
<dbReference type="InterPro" id="IPR007197">
    <property type="entry name" value="rSAM"/>
</dbReference>
<dbReference type="CDD" id="cd01335">
    <property type="entry name" value="Radical_SAM"/>
    <property type="match status" value="1"/>
</dbReference>
<accession>A0ABV7ZUE1</accession>
<dbReference type="SFLD" id="SFLDF00314">
    <property type="entry name" value="L-lysine_2_3-aminomutase_(yjeK"/>
    <property type="match status" value="1"/>
</dbReference>
<keyword evidence="7" id="KW-0949">S-adenosyl-L-methionine</keyword>
<gene>
    <name evidence="15" type="primary">epmB</name>
    <name evidence="15" type="ORF">ACFOOG_04635</name>
</gene>
<dbReference type="Pfam" id="PF04055">
    <property type="entry name" value="Radical_SAM"/>
    <property type="match status" value="1"/>
</dbReference>
<keyword evidence="16" id="KW-1185">Reference proteome</keyword>
<comment type="caution">
    <text evidence="15">The sequence shown here is derived from an EMBL/GenBank/DDBJ whole genome shotgun (WGS) entry which is preliminary data.</text>
</comment>
<dbReference type="Proteomes" id="UP001595617">
    <property type="component" value="Unassembled WGS sequence"/>
</dbReference>
<dbReference type="SFLD" id="SFLDG01070">
    <property type="entry name" value="PLP-dependent"/>
    <property type="match status" value="1"/>
</dbReference>
<dbReference type="InterPro" id="IPR003739">
    <property type="entry name" value="Lys_aminomutase/Glu_NH3_mut"/>
</dbReference>
<dbReference type="EMBL" id="JBHRYR010000002">
    <property type="protein sequence ID" value="MFC3852117.1"/>
    <property type="molecule type" value="Genomic_DNA"/>
</dbReference>
<name>A0ABV7ZUE1_9GAMM</name>
<feature type="domain" description="Radical SAM core" evidence="14">
    <location>
        <begin position="110"/>
        <end position="340"/>
    </location>
</feature>
<evidence type="ECO:0000256" key="6">
    <source>
        <dbReference type="ARBA" id="ARBA00022485"/>
    </source>
</evidence>
<evidence type="ECO:0000256" key="3">
    <source>
        <dbReference type="ARBA" id="ARBA00001966"/>
    </source>
</evidence>
<keyword evidence="12" id="KW-0413">Isomerase</keyword>
<evidence type="ECO:0000256" key="13">
    <source>
        <dbReference type="ARBA" id="ARBA00030756"/>
    </source>
</evidence>
<dbReference type="SFLD" id="SFLDS00029">
    <property type="entry name" value="Radical_SAM"/>
    <property type="match status" value="1"/>
</dbReference>
<reference evidence="16" key="1">
    <citation type="journal article" date="2019" name="Int. J. Syst. Evol. Microbiol.">
        <title>The Global Catalogue of Microorganisms (GCM) 10K type strain sequencing project: providing services to taxonomists for standard genome sequencing and annotation.</title>
        <authorList>
            <consortium name="The Broad Institute Genomics Platform"/>
            <consortium name="The Broad Institute Genome Sequencing Center for Infectious Disease"/>
            <person name="Wu L."/>
            <person name="Ma J."/>
        </authorList>
    </citation>
    <scope>NUCLEOTIDE SEQUENCE [LARGE SCALE GENOMIC DNA]</scope>
    <source>
        <strain evidence="16">IBRC 10765</strain>
    </source>
</reference>